<keyword evidence="1" id="KW-0812">Transmembrane</keyword>
<dbReference type="OrthoDB" id="6336579at2"/>
<dbReference type="RefSeq" id="WP_105935418.1">
    <property type="nucleotide sequence ID" value="NZ_PVNP01000182.1"/>
</dbReference>
<protein>
    <submittedName>
        <fullName evidence="2">Uncharacterized protein</fullName>
    </submittedName>
</protein>
<dbReference type="PROSITE" id="PS51257">
    <property type="entry name" value="PROKAR_LIPOPROTEIN"/>
    <property type="match status" value="1"/>
</dbReference>
<feature type="transmembrane region" description="Helical" evidence="1">
    <location>
        <begin position="181"/>
        <end position="201"/>
    </location>
</feature>
<feature type="transmembrane region" description="Helical" evidence="1">
    <location>
        <begin position="48"/>
        <end position="66"/>
    </location>
</feature>
<gene>
    <name evidence="2" type="ORF">C6Y40_15940</name>
</gene>
<evidence type="ECO:0000313" key="3">
    <source>
        <dbReference type="Proteomes" id="UP000238949"/>
    </source>
</evidence>
<reference evidence="3" key="1">
    <citation type="journal article" date="2020" name="Int. J. Syst. Evol. Microbiol.">
        <title>Alteromonas alba sp. nov., a marine bacterium isolated from the seawater of the West Pacific Ocean.</title>
        <authorList>
            <person name="Sun C."/>
            <person name="Wu Y.-H."/>
            <person name="Xamxidin M."/>
            <person name="Cheng H."/>
            <person name="Xu X.-W."/>
        </authorList>
    </citation>
    <scope>NUCLEOTIDE SEQUENCE [LARGE SCALE GENOMIC DNA]</scope>
    <source>
        <strain evidence="3">190</strain>
    </source>
</reference>
<accession>A0A2S9V7W2</accession>
<keyword evidence="3" id="KW-1185">Reference proteome</keyword>
<dbReference type="AlphaFoldDB" id="A0A2S9V7W2"/>
<feature type="transmembrane region" description="Helical" evidence="1">
    <location>
        <begin position="7"/>
        <end position="28"/>
    </location>
</feature>
<feature type="transmembrane region" description="Helical" evidence="1">
    <location>
        <begin position="98"/>
        <end position="119"/>
    </location>
</feature>
<feature type="transmembrane region" description="Helical" evidence="1">
    <location>
        <begin position="139"/>
        <end position="160"/>
    </location>
</feature>
<name>A0A2S9V7W2_9ALTE</name>
<keyword evidence="1" id="KW-0472">Membrane</keyword>
<evidence type="ECO:0000256" key="1">
    <source>
        <dbReference type="SAM" id="Phobius"/>
    </source>
</evidence>
<dbReference type="EMBL" id="PVNP01000182">
    <property type="protein sequence ID" value="PRO72550.1"/>
    <property type="molecule type" value="Genomic_DNA"/>
</dbReference>
<keyword evidence="1" id="KW-1133">Transmembrane helix</keyword>
<sequence>MKNNKNAVLHVWMLPLLFVLACFTLCYLTGSLDYRSITDERSQRDFNAALGMPLIIGYLWLALRILHRRSGKRIADFLVQTNQLSQYRQHMKTLEKKLIRHVILAATLSIAITLVYLISEDLLAFNQPFSVLLLNVIAVPFWFFLFLFLIQSASFTHYLYKRLVLTNIHQHFCYCKPICDLGVSNVIFSLFMLLLIPVFWIGKSVPLIDGLILSATTAFMIVLLFLPVFKTVFLMRRHRNQSIQQIEGQLASLIMNGKDNPGAFSGEKLYKLNQQLEALRQHRCWPKDGPVNTKVFIMSTGLPCCFLVLMWWLI</sequence>
<feature type="transmembrane region" description="Helical" evidence="1">
    <location>
        <begin position="207"/>
        <end position="229"/>
    </location>
</feature>
<dbReference type="Proteomes" id="UP000238949">
    <property type="component" value="Unassembled WGS sequence"/>
</dbReference>
<comment type="caution">
    <text evidence="2">The sequence shown here is derived from an EMBL/GenBank/DDBJ whole genome shotgun (WGS) entry which is preliminary data.</text>
</comment>
<organism evidence="2 3">
    <name type="scientific">Alteromonas alba</name>
    <dbReference type="NCBI Taxonomy" id="2079529"/>
    <lineage>
        <taxon>Bacteria</taxon>
        <taxon>Pseudomonadati</taxon>
        <taxon>Pseudomonadota</taxon>
        <taxon>Gammaproteobacteria</taxon>
        <taxon>Alteromonadales</taxon>
        <taxon>Alteromonadaceae</taxon>
        <taxon>Alteromonas/Salinimonas group</taxon>
        <taxon>Alteromonas</taxon>
    </lineage>
</organism>
<evidence type="ECO:0000313" key="2">
    <source>
        <dbReference type="EMBL" id="PRO72550.1"/>
    </source>
</evidence>
<proteinExistence type="predicted"/>
<feature type="transmembrane region" description="Helical" evidence="1">
    <location>
        <begin position="295"/>
        <end position="313"/>
    </location>
</feature>